<protein>
    <submittedName>
        <fullName evidence="2">Protein TolA</fullName>
    </submittedName>
</protein>
<dbReference type="EMBL" id="CVRF01000003">
    <property type="protein sequence ID" value="CRK85965.1"/>
    <property type="molecule type" value="Genomic_DNA"/>
</dbReference>
<dbReference type="InterPro" id="IPR014161">
    <property type="entry name" value="Tol-Pal_TolA"/>
</dbReference>
<dbReference type="Proteomes" id="UP000242301">
    <property type="component" value="Unassembled WGS sequence"/>
</dbReference>
<reference evidence="3" key="1">
    <citation type="submission" date="2015-05" db="EMBL/GenBank/DDBJ databases">
        <authorList>
            <person name="Manzano-Marin A."/>
        </authorList>
    </citation>
    <scope>NUCLEOTIDE SEQUENCE [LARGE SCALE GENOMIC DNA]</scope>
    <source>
        <strain evidence="3">officinalis</strain>
    </source>
</reference>
<sequence length="321" mass="37385">MRKIKKNYLICSLITSGILHIILISLIFMYSLIQNFKFNGEKKNKNLADVVMVDFSESLNKDEKNKKEQDKHILKYVQIDKNNQHKKEKKDYIKNNHNVIFQKKQILENTKNIKQLQKQSEKNKEFSKLKKEKLSKVQVSKKITTNTRIKEKVVKNFKLNSEKKVKKTEDTNKLKNKVKITKDANNVNLKTEFIKNKKSIDILLDDLTTSVKNKKNNITLNNNVTQSSDLELNMYVGKIKEAIQNKFYDSDLYRNRICELQLKLLPNGELFSILPKNILNNDPRLCDAAIRAAKLATIPKPPTIDIYNTFNNTGSIIIFKP</sequence>
<feature type="transmembrane region" description="Helical" evidence="1">
    <location>
        <begin position="7"/>
        <end position="33"/>
    </location>
</feature>
<evidence type="ECO:0000256" key="1">
    <source>
        <dbReference type="SAM" id="Phobius"/>
    </source>
</evidence>
<dbReference type="SUPFAM" id="SSF74653">
    <property type="entry name" value="TolA/TonB C-terminal domain"/>
    <property type="match status" value="1"/>
</dbReference>
<keyword evidence="3" id="KW-1185">Reference proteome</keyword>
<keyword evidence="1" id="KW-0472">Membrane</keyword>
<dbReference type="GO" id="GO:0019534">
    <property type="term" value="F:toxin transmembrane transporter activity"/>
    <property type="evidence" value="ECO:0007669"/>
    <property type="project" value="InterPro"/>
</dbReference>
<evidence type="ECO:0000313" key="3">
    <source>
        <dbReference type="Proteomes" id="UP000242301"/>
    </source>
</evidence>
<gene>
    <name evidence="2" type="primary">tolA</name>
    <name evidence="2" type="ORF">SOFFGTOCOR_0562</name>
</gene>
<keyword evidence="1" id="KW-1133">Transmembrane helix</keyword>
<dbReference type="AlphaFoldDB" id="A0A0M6WAH6"/>
<dbReference type="GO" id="GO:0016020">
    <property type="term" value="C:membrane"/>
    <property type="evidence" value="ECO:0007669"/>
    <property type="project" value="InterPro"/>
</dbReference>
<organism evidence="2 3">
    <name type="scientific">Candidatus Providencia siddallii</name>
    <dbReference type="NCBI Taxonomy" id="1715285"/>
    <lineage>
        <taxon>Bacteria</taxon>
        <taxon>Pseudomonadati</taxon>
        <taxon>Pseudomonadota</taxon>
        <taxon>Gammaproteobacteria</taxon>
        <taxon>Enterobacterales</taxon>
        <taxon>Morganellaceae</taxon>
        <taxon>Providencia</taxon>
    </lineage>
</organism>
<dbReference type="Gene3D" id="3.30.1150.10">
    <property type="match status" value="1"/>
</dbReference>
<dbReference type="STRING" id="1715285.SOFFGTOCOR_0562"/>
<dbReference type="GO" id="GO:0043213">
    <property type="term" value="P:bacteriocin transport"/>
    <property type="evidence" value="ECO:0007669"/>
    <property type="project" value="InterPro"/>
</dbReference>
<accession>A0A0M6WAH6</accession>
<name>A0A0M6WAH6_9GAMM</name>
<dbReference type="Pfam" id="PF06519">
    <property type="entry name" value="TolA"/>
    <property type="match status" value="1"/>
</dbReference>
<evidence type="ECO:0000313" key="2">
    <source>
        <dbReference type="EMBL" id="CRK85965.1"/>
    </source>
</evidence>
<keyword evidence="1" id="KW-0812">Transmembrane</keyword>
<proteinExistence type="predicted"/>